<dbReference type="RefSeq" id="WP_261893412.1">
    <property type="nucleotide sequence ID" value="NZ_AP024895.1"/>
</dbReference>
<keyword evidence="1" id="KW-0812">Transmembrane</keyword>
<dbReference type="Proteomes" id="UP001304071">
    <property type="component" value="Chromosome 1"/>
</dbReference>
<evidence type="ECO:0000256" key="1">
    <source>
        <dbReference type="SAM" id="Phobius"/>
    </source>
</evidence>
<dbReference type="EMBL" id="CP138203">
    <property type="protein sequence ID" value="WPC73520.1"/>
    <property type="molecule type" value="Genomic_DNA"/>
</dbReference>
<accession>A0ABZ0QD71</accession>
<gene>
    <name evidence="2" type="ORF">R8Z52_15590</name>
</gene>
<keyword evidence="3" id="KW-1185">Reference proteome</keyword>
<evidence type="ECO:0000313" key="2">
    <source>
        <dbReference type="EMBL" id="WPC73520.1"/>
    </source>
</evidence>
<sequence length="82" mass="9401">MDGNWANLFPYLAGAFKLIVLGIGAFLAIKWHFDEDRRVREAKGEILDKPTFKKKLAMMIAFPVLMTLLIVVVVYLTNKILY</sequence>
<keyword evidence="1" id="KW-0472">Membrane</keyword>
<feature type="transmembrane region" description="Helical" evidence="1">
    <location>
        <begin position="56"/>
        <end position="76"/>
    </location>
</feature>
<protein>
    <submittedName>
        <fullName evidence="2">Uncharacterized protein</fullName>
    </submittedName>
</protein>
<reference evidence="2 3" key="1">
    <citation type="submission" date="2023-11" db="EMBL/GenBank/DDBJ databases">
        <title>Plant-associative lifestyle of Vibrio porteresiae and its evolutionary dynamics.</title>
        <authorList>
            <person name="Rameshkumar N."/>
            <person name="Kirti K."/>
        </authorList>
    </citation>
    <scope>NUCLEOTIDE SEQUENCE [LARGE SCALE GENOMIC DNA]</scope>
    <source>
        <strain evidence="2 3">MSSRF30</strain>
    </source>
</reference>
<proteinExistence type="predicted"/>
<organism evidence="2 3">
    <name type="scientific">Vibrio porteresiae DSM 19223</name>
    <dbReference type="NCBI Taxonomy" id="1123496"/>
    <lineage>
        <taxon>Bacteria</taxon>
        <taxon>Pseudomonadati</taxon>
        <taxon>Pseudomonadota</taxon>
        <taxon>Gammaproteobacteria</taxon>
        <taxon>Vibrionales</taxon>
        <taxon>Vibrionaceae</taxon>
        <taxon>Vibrio</taxon>
    </lineage>
</organism>
<name>A0ABZ0QD71_9VIBR</name>
<feature type="transmembrane region" description="Helical" evidence="1">
    <location>
        <begin position="12"/>
        <end position="33"/>
    </location>
</feature>
<evidence type="ECO:0000313" key="3">
    <source>
        <dbReference type="Proteomes" id="UP001304071"/>
    </source>
</evidence>
<keyword evidence="1" id="KW-1133">Transmembrane helix</keyword>